<comment type="function">
    <text evidence="2">Exopeptidase that catalyzes the hydrolytic cleavage of multi-L-arginyl-poly-L-aspartic acid (cyanophycin; a water-insoluble reserve polymer) into aspartate-arginine dipeptides.</text>
</comment>
<evidence type="ECO:0000256" key="6">
    <source>
        <dbReference type="ARBA" id="ARBA00022670"/>
    </source>
</evidence>
<evidence type="ECO:0000256" key="2">
    <source>
        <dbReference type="ARBA" id="ARBA00002039"/>
    </source>
</evidence>
<dbReference type="Gene3D" id="3.40.50.880">
    <property type="match status" value="1"/>
</dbReference>
<dbReference type="GO" id="GO:0004180">
    <property type="term" value="F:carboxypeptidase activity"/>
    <property type="evidence" value="ECO:0007669"/>
    <property type="project" value="UniProtKB-KW"/>
</dbReference>
<accession>A0ABW9VMS6</accession>
<keyword evidence="8" id="KW-0720">Serine protease</keyword>
<dbReference type="CDD" id="cd03145">
    <property type="entry name" value="GAT1_cyanophycinase"/>
    <property type="match status" value="1"/>
</dbReference>
<evidence type="ECO:0000256" key="5">
    <source>
        <dbReference type="ARBA" id="ARBA00015719"/>
    </source>
</evidence>
<keyword evidence="10" id="KW-0121">Carboxypeptidase</keyword>
<proteinExistence type="inferred from homology"/>
<dbReference type="PANTHER" id="PTHR36175:SF1">
    <property type="entry name" value="CYANOPHYCINASE"/>
    <property type="match status" value="1"/>
</dbReference>
<evidence type="ECO:0000256" key="9">
    <source>
        <dbReference type="SAM" id="SignalP"/>
    </source>
</evidence>
<dbReference type="EMBL" id="WWCM01000006">
    <property type="protein sequence ID" value="MYM39744.1"/>
    <property type="molecule type" value="Genomic_DNA"/>
</dbReference>
<feature type="chain" id="PRO_5046599668" description="Cyanophycinase" evidence="9">
    <location>
        <begin position="21"/>
        <end position="402"/>
    </location>
</feature>
<protein>
    <recommendedName>
        <fullName evidence="5">Cyanophycinase</fullName>
        <ecNumber evidence="4">3.4.15.6</ecNumber>
    </recommendedName>
</protein>
<dbReference type="InterPro" id="IPR029062">
    <property type="entry name" value="Class_I_gatase-like"/>
</dbReference>
<keyword evidence="7 10" id="KW-0378">Hydrolase</keyword>
<evidence type="ECO:0000313" key="11">
    <source>
        <dbReference type="Proteomes" id="UP000478090"/>
    </source>
</evidence>
<evidence type="ECO:0000256" key="1">
    <source>
        <dbReference type="ARBA" id="ARBA00001092"/>
    </source>
</evidence>
<comment type="catalytic activity">
    <reaction evidence="1">
        <text>[L-4-(L-arginin-2-N-yl)aspartate](n) + H2O = [L-4-(L-arginin-2-N-yl)aspartate](n-1) + L-4-(L-arginin-2-N-yl)aspartate</text>
        <dbReference type="Rhea" id="RHEA:12845"/>
        <dbReference type="Rhea" id="RHEA-COMP:13728"/>
        <dbReference type="Rhea" id="RHEA-COMP:13734"/>
        <dbReference type="ChEBI" id="CHEBI:15377"/>
        <dbReference type="ChEBI" id="CHEBI:137986"/>
        <dbReference type="ChEBI" id="CHEBI:137991"/>
        <dbReference type="EC" id="3.4.15.6"/>
    </reaction>
</comment>
<keyword evidence="9" id="KW-0732">Signal</keyword>
<dbReference type="GO" id="GO:0008241">
    <property type="term" value="F:peptidyl-dipeptidase activity"/>
    <property type="evidence" value="ECO:0007669"/>
    <property type="project" value="UniProtKB-EC"/>
</dbReference>
<dbReference type="Proteomes" id="UP000478090">
    <property type="component" value="Unassembled WGS sequence"/>
</dbReference>
<organism evidence="10 11">
    <name type="scientific">Duganella qianjiadongensis</name>
    <dbReference type="NCBI Taxonomy" id="2692176"/>
    <lineage>
        <taxon>Bacteria</taxon>
        <taxon>Pseudomonadati</taxon>
        <taxon>Pseudomonadota</taxon>
        <taxon>Betaproteobacteria</taxon>
        <taxon>Burkholderiales</taxon>
        <taxon>Oxalobacteraceae</taxon>
        <taxon>Telluria group</taxon>
        <taxon>Duganella</taxon>
    </lineage>
</organism>
<evidence type="ECO:0000313" key="10">
    <source>
        <dbReference type="EMBL" id="MYM39744.1"/>
    </source>
</evidence>
<dbReference type="PANTHER" id="PTHR36175">
    <property type="entry name" value="CYANOPHYCINASE"/>
    <property type="match status" value="1"/>
</dbReference>
<dbReference type="EC" id="3.4.15.6" evidence="4"/>
<name>A0ABW9VMS6_9BURK</name>
<comment type="caution">
    <text evidence="10">The sequence shown here is derived from an EMBL/GenBank/DDBJ whole genome shotgun (WGS) entry which is preliminary data.</text>
</comment>
<evidence type="ECO:0000256" key="3">
    <source>
        <dbReference type="ARBA" id="ARBA00006534"/>
    </source>
</evidence>
<keyword evidence="11" id="KW-1185">Reference proteome</keyword>
<evidence type="ECO:0000256" key="8">
    <source>
        <dbReference type="ARBA" id="ARBA00022825"/>
    </source>
</evidence>
<dbReference type="InterPro" id="IPR005320">
    <property type="entry name" value="Peptidase_S51"/>
</dbReference>
<dbReference type="Pfam" id="PF03575">
    <property type="entry name" value="Peptidase_S51"/>
    <property type="match status" value="1"/>
</dbReference>
<feature type="signal peptide" evidence="9">
    <location>
        <begin position="1"/>
        <end position="20"/>
    </location>
</feature>
<keyword evidence="6" id="KW-0645">Protease</keyword>
<dbReference type="InterPro" id="IPR011811">
    <property type="entry name" value="Peptidase_S51_cyanophycinase"/>
</dbReference>
<evidence type="ECO:0000256" key="4">
    <source>
        <dbReference type="ARBA" id="ARBA00013115"/>
    </source>
</evidence>
<evidence type="ECO:0000256" key="7">
    <source>
        <dbReference type="ARBA" id="ARBA00022801"/>
    </source>
</evidence>
<comment type="similarity">
    <text evidence="3">Belongs to the peptidase S51 family.</text>
</comment>
<gene>
    <name evidence="10" type="ORF">GTP27_10425</name>
</gene>
<dbReference type="NCBIfam" id="TIGR02069">
    <property type="entry name" value="cyanophycinase"/>
    <property type="match status" value="1"/>
</dbReference>
<dbReference type="SUPFAM" id="SSF52317">
    <property type="entry name" value="Class I glutamine amidotransferase-like"/>
    <property type="match status" value="1"/>
</dbReference>
<dbReference type="RefSeq" id="WP_161039119.1">
    <property type="nucleotide sequence ID" value="NZ_WWCM01000006.1"/>
</dbReference>
<sequence length="402" mass="43412">MKRWLGWLVAGLIWCTQSSAADAVPPQGALVIIGGALRADNAVIWQRIVALSGGAGARIAVLPTAAGNPERSGRNIAAQLNRHGAAAFVVPLAPAYKQRDYRRDAEDEQLAQNIRQAGGVYFAGGDQTRITRALVRPDGSRTAVLQAIWEMYERGGVIAGTSAGAAIMSSTMYDETRSVIDTLTSGVSDGAELAPGLGFIGNDIFVDQHLLARGRFARMLPAMLKKGYKLGLGIDENTALVIRGQRDVEVLGYQGALLLDLQQATVDGALAQFNLSNARISYYDRGDRFELPSGRYTPSADKIDGKVDPAHPANRQPVYSSDILGHNAVLILMERLIDNVHTQALGIATAAPGEPHPELGYEFKFSRVAESEGYESASSEAYTVLRLRLDVRPLQISQPWYR</sequence>
<reference evidence="10 11" key="1">
    <citation type="submission" date="2019-12" db="EMBL/GenBank/DDBJ databases">
        <title>Novel species isolated from a subtropical stream in China.</title>
        <authorList>
            <person name="Lu H."/>
        </authorList>
    </citation>
    <scope>NUCLEOTIDE SEQUENCE [LARGE SCALE GENOMIC DNA]</scope>
    <source>
        <strain evidence="10 11">CY13W</strain>
    </source>
</reference>